<accession>A0A0F9DJJ6</accession>
<evidence type="ECO:0000259" key="1">
    <source>
        <dbReference type="PROSITE" id="PS50164"/>
    </source>
</evidence>
<dbReference type="CDD" id="cd00719">
    <property type="entry name" value="GIY-YIG_SF"/>
    <property type="match status" value="1"/>
</dbReference>
<proteinExistence type="predicted"/>
<comment type="caution">
    <text evidence="2">The sequence shown here is derived from an EMBL/GenBank/DDBJ whole genome shotgun (WGS) entry which is preliminary data.</text>
</comment>
<dbReference type="EMBL" id="LAZR01031350">
    <property type="protein sequence ID" value="KKL54011.1"/>
    <property type="molecule type" value="Genomic_DNA"/>
</dbReference>
<dbReference type="PROSITE" id="PS50164">
    <property type="entry name" value="GIY_YIG"/>
    <property type="match status" value="1"/>
</dbReference>
<protein>
    <recommendedName>
        <fullName evidence="1">GIY-YIG domain-containing protein</fullName>
    </recommendedName>
</protein>
<evidence type="ECO:0000313" key="2">
    <source>
        <dbReference type="EMBL" id="KKL54011.1"/>
    </source>
</evidence>
<dbReference type="InterPro" id="IPR000305">
    <property type="entry name" value="GIY-YIG_endonuc"/>
</dbReference>
<reference evidence="2" key="1">
    <citation type="journal article" date="2015" name="Nature">
        <title>Complex archaea that bridge the gap between prokaryotes and eukaryotes.</title>
        <authorList>
            <person name="Spang A."/>
            <person name="Saw J.H."/>
            <person name="Jorgensen S.L."/>
            <person name="Zaremba-Niedzwiedzka K."/>
            <person name="Martijn J."/>
            <person name="Lind A.E."/>
            <person name="van Eijk R."/>
            <person name="Schleper C."/>
            <person name="Guy L."/>
            <person name="Ettema T.J."/>
        </authorList>
    </citation>
    <scope>NUCLEOTIDE SEQUENCE</scope>
</reference>
<organism evidence="2">
    <name type="scientific">marine sediment metagenome</name>
    <dbReference type="NCBI Taxonomy" id="412755"/>
    <lineage>
        <taxon>unclassified sequences</taxon>
        <taxon>metagenomes</taxon>
        <taxon>ecological metagenomes</taxon>
    </lineage>
</organism>
<sequence>MAAQTFTIELDGFWREQNKGSIPAKSGVYCVYSCVSNTKEKIILLKKLIYIGESEDVNNRISDHEKLPEWRKHLKSGEMLCYSFGEVEATNRARCEAAMIFKHKLQKNTEYVGSFAFDQTTMNLSGATSLLSTSFTVNRTNSLGLPFPLRSKGIRRFAALTSWMGHIFFPIGYPPDWRKKLRVSSEADDE</sequence>
<gene>
    <name evidence="2" type="ORF">LCGC14_2269690</name>
</gene>
<dbReference type="AlphaFoldDB" id="A0A0F9DJJ6"/>
<feature type="domain" description="GIY-YIG" evidence="1">
    <location>
        <begin position="24"/>
        <end position="109"/>
    </location>
</feature>
<name>A0A0F9DJJ6_9ZZZZ</name>